<dbReference type="SMART" id="SM00385">
    <property type="entry name" value="CYCLIN"/>
    <property type="match status" value="1"/>
</dbReference>
<dbReference type="SUPFAM" id="SSF47954">
    <property type="entry name" value="Cyclin-like"/>
    <property type="match status" value="1"/>
</dbReference>
<accession>A0A9R0HUU7</accession>
<reference evidence="9" key="2">
    <citation type="submission" date="2025-08" db="UniProtKB">
        <authorList>
            <consortium name="RefSeq"/>
        </authorList>
    </citation>
    <scope>IDENTIFICATION</scope>
    <source>
        <tissue evidence="9">Leaf</tissue>
    </source>
</reference>
<proteinExistence type="inferred from homology"/>
<organism evidence="8 9">
    <name type="scientific">Spinacia oleracea</name>
    <name type="common">Spinach</name>
    <dbReference type="NCBI Taxonomy" id="3562"/>
    <lineage>
        <taxon>Eukaryota</taxon>
        <taxon>Viridiplantae</taxon>
        <taxon>Streptophyta</taxon>
        <taxon>Embryophyta</taxon>
        <taxon>Tracheophyta</taxon>
        <taxon>Spermatophyta</taxon>
        <taxon>Magnoliopsida</taxon>
        <taxon>eudicotyledons</taxon>
        <taxon>Gunneridae</taxon>
        <taxon>Pentapetalae</taxon>
        <taxon>Caryophyllales</taxon>
        <taxon>Chenopodiaceae</taxon>
        <taxon>Chenopodioideae</taxon>
        <taxon>Anserineae</taxon>
        <taxon>Spinacia</taxon>
    </lineage>
</organism>
<dbReference type="PANTHER" id="PTHR10177">
    <property type="entry name" value="CYCLINS"/>
    <property type="match status" value="1"/>
</dbReference>
<keyword evidence="4" id="KW-0131">Cell cycle</keyword>
<evidence type="ECO:0000256" key="1">
    <source>
        <dbReference type="ARBA" id="ARBA00009065"/>
    </source>
</evidence>
<dbReference type="FunFam" id="1.10.472.10:FF:000060">
    <property type="entry name" value="D6-type cyclin"/>
    <property type="match status" value="1"/>
</dbReference>
<protein>
    <submittedName>
        <fullName evidence="9">Cyclin-D5-1</fullName>
    </submittedName>
</protein>
<evidence type="ECO:0000313" key="8">
    <source>
        <dbReference type="Proteomes" id="UP000813463"/>
    </source>
</evidence>
<evidence type="ECO:0000259" key="7">
    <source>
        <dbReference type="SMART" id="SM00385"/>
    </source>
</evidence>
<evidence type="ECO:0000256" key="2">
    <source>
        <dbReference type="ARBA" id="ARBA00022618"/>
    </source>
</evidence>
<feature type="compositionally biased region" description="Polar residues" evidence="6">
    <location>
        <begin position="298"/>
        <end position="316"/>
    </location>
</feature>
<evidence type="ECO:0000313" key="9">
    <source>
        <dbReference type="RefSeq" id="XP_021837185.1"/>
    </source>
</evidence>
<dbReference type="AlphaFoldDB" id="A0A9R0HUU7"/>
<dbReference type="Pfam" id="PF00134">
    <property type="entry name" value="Cyclin_N"/>
    <property type="match status" value="1"/>
</dbReference>
<gene>
    <name evidence="9" type="primary">LOC110776920</name>
</gene>
<keyword evidence="2" id="KW-0132">Cell division</keyword>
<keyword evidence="3 5" id="KW-0195">Cyclin</keyword>
<feature type="domain" description="Cyclin-like" evidence="7">
    <location>
        <begin position="93"/>
        <end position="179"/>
    </location>
</feature>
<dbReference type="GO" id="GO:0005737">
    <property type="term" value="C:cytoplasm"/>
    <property type="evidence" value="ECO:0000318"/>
    <property type="project" value="GO_Central"/>
</dbReference>
<dbReference type="GO" id="GO:0000307">
    <property type="term" value="C:cyclin-dependent protein kinase holoenzyme complex"/>
    <property type="evidence" value="ECO:0000318"/>
    <property type="project" value="GO_Central"/>
</dbReference>
<feature type="compositionally biased region" description="Polar residues" evidence="6">
    <location>
        <begin position="323"/>
        <end position="334"/>
    </location>
</feature>
<dbReference type="InterPro" id="IPR013763">
    <property type="entry name" value="Cyclin-like_dom"/>
</dbReference>
<dbReference type="RefSeq" id="XP_021837185.1">
    <property type="nucleotide sequence ID" value="XM_021981493.2"/>
</dbReference>
<dbReference type="InterPro" id="IPR039361">
    <property type="entry name" value="Cyclin"/>
</dbReference>
<dbReference type="InterPro" id="IPR036915">
    <property type="entry name" value="Cyclin-like_sf"/>
</dbReference>
<name>A0A9R0HUU7_SPIOL</name>
<dbReference type="GeneID" id="110776920"/>
<feature type="region of interest" description="Disordered" evidence="6">
    <location>
        <begin position="298"/>
        <end position="334"/>
    </location>
</feature>
<evidence type="ECO:0000256" key="3">
    <source>
        <dbReference type="ARBA" id="ARBA00023127"/>
    </source>
</evidence>
<dbReference type="GO" id="GO:0016538">
    <property type="term" value="F:cyclin-dependent protein serine/threonine kinase regulator activity"/>
    <property type="evidence" value="ECO:0000318"/>
    <property type="project" value="GO_Central"/>
</dbReference>
<sequence>MEGSSSKPSSSPSILNLLCREDTSCLNEADELNLGTQFLNSQIVPYFQDLVSEDDDVYLQMLVQRERDSSSNSPASSSDYPSWLKNYRSLAINWILNAKDSFGFQNKTAYLSVIYLDRFLSRKHIYEHQPWAVTLLGVACLSVAAKMDECKVPALSQYQVPDVVFGANVIQNMELLVLTTLEWNMALITPFAYIHFFANKFGNRENKLVHELISTATGLIMALIKESSSIDDHQPFVVAAAAVLASCDWQLTKETLKVKVSTVPMWEISDIQQMQKQEEQLISCYSLMQRICCKENPTTPNLTEVDQTATPPTTSGTKRKLTFSDSDQNPDLPD</sequence>
<dbReference type="OrthoDB" id="306099at2759"/>
<keyword evidence="8" id="KW-1185">Reference proteome</keyword>
<dbReference type="Proteomes" id="UP000813463">
    <property type="component" value="Chromosome 3"/>
</dbReference>
<evidence type="ECO:0000256" key="5">
    <source>
        <dbReference type="RuleBase" id="RU000383"/>
    </source>
</evidence>
<comment type="similarity">
    <text evidence="1">Belongs to the cyclin family. Cyclin D subfamily.</text>
</comment>
<dbReference type="InterPro" id="IPR006671">
    <property type="entry name" value="Cyclin_N"/>
</dbReference>
<evidence type="ECO:0000256" key="6">
    <source>
        <dbReference type="SAM" id="MobiDB-lite"/>
    </source>
</evidence>
<dbReference type="GO" id="GO:0000082">
    <property type="term" value="P:G1/S transition of mitotic cell cycle"/>
    <property type="evidence" value="ECO:0000318"/>
    <property type="project" value="GO_Central"/>
</dbReference>
<reference evidence="8" key="1">
    <citation type="journal article" date="2021" name="Nat. Commun.">
        <title>Genomic analyses provide insights into spinach domestication and the genetic basis of agronomic traits.</title>
        <authorList>
            <person name="Cai X."/>
            <person name="Sun X."/>
            <person name="Xu C."/>
            <person name="Sun H."/>
            <person name="Wang X."/>
            <person name="Ge C."/>
            <person name="Zhang Z."/>
            <person name="Wang Q."/>
            <person name="Fei Z."/>
            <person name="Jiao C."/>
            <person name="Wang Q."/>
        </authorList>
    </citation>
    <scope>NUCLEOTIDE SEQUENCE [LARGE SCALE GENOMIC DNA]</scope>
    <source>
        <strain evidence="8">cv. Varoflay</strain>
    </source>
</reference>
<dbReference type="KEGG" id="soe:110776920"/>
<dbReference type="GO" id="GO:0005634">
    <property type="term" value="C:nucleus"/>
    <property type="evidence" value="ECO:0000318"/>
    <property type="project" value="GO_Central"/>
</dbReference>
<dbReference type="InterPro" id="IPR048258">
    <property type="entry name" value="Cyclins_cyclin-box"/>
</dbReference>
<dbReference type="Gene3D" id="1.10.472.10">
    <property type="entry name" value="Cyclin-like"/>
    <property type="match status" value="2"/>
</dbReference>
<dbReference type="GO" id="GO:0051301">
    <property type="term" value="P:cell division"/>
    <property type="evidence" value="ECO:0007669"/>
    <property type="project" value="UniProtKB-KW"/>
</dbReference>
<evidence type="ECO:0000256" key="4">
    <source>
        <dbReference type="ARBA" id="ARBA00023306"/>
    </source>
</evidence>
<dbReference type="PROSITE" id="PS00292">
    <property type="entry name" value="CYCLINS"/>
    <property type="match status" value="1"/>
</dbReference>